<keyword evidence="3" id="KW-1185">Reference proteome</keyword>
<dbReference type="EMBL" id="WTYM01000038">
    <property type="protein sequence ID" value="MXO59767.1"/>
    <property type="molecule type" value="Genomic_DNA"/>
</dbReference>
<keyword evidence="1" id="KW-0732">Signal</keyword>
<reference evidence="2 3" key="1">
    <citation type="submission" date="2019-12" db="EMBL/GenBank/DDBJ databases">
        <title>Genomic-based taxomic classification of the family Erythrobacteraceae.</title>
        <authorList>
            <person name="Xu L."/>
        </authorList>
    </citation>
    <scope>NUCLEOTIDE SEQUENCE [LARGE SCALE GENOMIC DNA]</scope>
    <source>
        <strain evidence="2 3">MCCC 1K01500</strain>
    </source>
</reference>
<organism evidence="2 3">
    <name type="scientific">Croceibacterium salegens</name>
    <dbReference type="NCBI Taxonomy" id="1737568"/>
    <lineage>
        <taxon>Bacteria</taxon>
        <taxon>Pseudomonadati</taxon>
        <taxon>Pseudomonadota</taxon>
        <taxon>Alphaproteobacteria</taxon>
        <taxon>Sphingomonadales</taxon>
        <taxon>Erythrobacteraceae</taxon>
        <taxon>Croceibacterium</taxon>
    </lineage>
</organism>
<dbReference type="AlphaFoldDB" id="A0A6I4SXK7"/>
<protein>
    <submittedName>
        <fullName evidence="2">DUF4402 domain-containing protein</fullName>
    </submittedName>
</protein>
<dbReference type="InterPro" id="IPR025514">
    <property type="entry name" value="DUF4402"/>
</dbReference>
<comment type="caution">
    <text evidence="2">The sequence shown here is derived from an EMBL/GenBank/DDBJ whole genome shotgun (WGS) entry which is preliminary data.</text>
</comment>
<feature type="signal peptide" evidence="1">
    <location>
        <begin position="1"/>
        <end position="37"/>
    </location>
</feature>
<name>A0A6I4SXK7_9SPHN</name>
<dbReference type="RefSeq" id="WP_159794515.1">
    <property type="nucleotide sequence ID" value="NZ_WTYM01000038.1"/>
</dbReference>
<evidence type="ECO:0000313" key="3">
    <source>
        <dbReference type="Proteomes" id="UP000433652"/>
    </source>
</evidence>
<dbReference type="Pfam" id="PF14352">
    <property type="entry name" value="DUF4402"/>
    <property type="match status" value="1"/>
</dbReference>
<accession>A0A6I4SXK7</accession>
<gene>
    <name evidence="2" type="ORF">GRI89_09470</name>
</gene>
<sequence length="201" mass="20723">MGPVTLRLPCLPARCTRALFALGAALVCMLAPVQAMAQSVDGDTATARTQVAIMTPGSIAKTADMAFGSIVQPNAPGTVVLTPANSATCTASSGLVRTGVCRAARFSIYGKRNWTIRIKDITGGSVSLSSPLGDTMQMDGVTIATSGMTAISGGPGWNLGRYRIDTDNGITEFWLGGTLHVGAAQPAGVYRGTVTIQVQFN</sequence>
<dbReference type="OrthoDB" id="7576381at2"/>
<proteinExistence type="predicted"/>
<evidence type="ECO:0000256" key="1">
    <source>
        <dbReference type="SAM" id="SignalP"/>
    </source>
</evidence>
<feature type="chain" id="PRO_5026230655" evidence="1">
    <location>
        <begin position="38"/>
        <end position="201"/>
    </location>
</feature>
<dbReference type="Proteomes" id="UP000433652">
    <property type="component" value="Unassembled WGS sequence"/>
</dbReference>
<evidence type="ECO:0000313" key="2">
    <source>
        <dbReference type="EMBL" id="MXO59767.1"/>
    </source>
</evidence>